<dbReference type="GO" id="GO:0045505">
    <property type="term" value="F:dynein intermediate chain binding"/>
    <property type="evidence" value="ECO:0007669"/>
    <property type="project" value="TreeGrafter"/>
</dbReference>
<dbReference type="InterPro" id="IPR038586">
    <property type="entry name" value="Tctex-1-like_sf"/>
</dbReference>
<dbReference type="InterPro" id="IPR005334">
    <property type="entry name" value="Tctex-1-like"/>
</dbReference>
<organism evidence="1 2">
    <name type="scientific">Plasmodium gonderi</name>
    <dbReference type="NCBI Taxonomy" id="77519"/>
    <lineage>
        <taxon>Eukaryota</taxon>
        <taxon>Sar</taxon>
        <taxon>Alveolata</taxon>
        <taxon>Apicomplexa</taxon>
        <taxon>Aconoidasida</taxon>
        <taxon>Haemosporida</taxon>
        <taxon>Plasmodiidae</taxon>
        <taxon>Plasmodium</taxon>
        <taxon>Plasmodium (Plasmodium)</taxon>
    </lineage>
</organism>
<dbReference type="EMBL" id="BDQF01000011">
    <property type="protein sequence ID" value="GAW81322.1"/>
    <property type="molecule type" value="Genomic_DNA"/>
</dbReference>
<dbReference type="AlphaFoldDB" id="A0A1Y1JKK5"/>
<dbReference type="GeneID" id="39748044"/>
<dbReference type="CDD" id="cd21455">
    <property type="entry name" value="DLC-like_DYNLT1_DYNLT3"/>
    <property type="match status" value="1"/>
</dbReference>
<dbReference type="GO" id="GO:0005737">
    <property type="term" value="C:cytoplasm"/>
    <property type="evidence" value="ECO:0007669"/>
    <property type="project" value="TreeGrafter"/>
</dbReference>
<dbReference type="OMA" id="WSNVICE"/>
<dbReference type="OrthoDB" id="10059120at2759"/>
<evidence type="ECO:0008006" key="3">
    <source>
        <dbReference type="Google" id="ProtNLM"/>
    </source>
</evidence>
<reference evidence="2" key="1">
    <citation type="submission" date="2017-04" db="EMBL/GenBank/DDBJ databases">
        <title>Plasmodium gonderi genome.</title>
        <authorList>
            <person name="Arisue N."/>
            <person name="Honma H."/>
            <person name="Kawai S."/>
            <person name="Tougan T."/>
            <person name="Tanabe K."/>
            <person name="Horii T."/>
        </authorList>
    </citation>
    <scope>NUCLEOTIDE SEQUENCE [LARGE SCALE GENOMIC DNA]</scope>
    <source>
        <strain evidence="2">ATCC 30045</strain>
    </source>
</reference>
<dbReference type="RefSeq" id="XP_028543911.1">
    <property type="nucleotide sequence ID" value="XM_028688110.1"/>
</dbReference>
<accession>A0A1Y1JKK5</accession>
<evidence type="ECO:0000313" key="1">
    <source>
        <dbReference type="EMBL" id="GAW81322.1"/>
    </source>
</evidence>
<evidence type="ECO:0000313" key="2">
    <source>
        <dbReference type="Proteomes" id="UP000195521"/>
    </source>
</evidence>
<dbReference type="PANTHER" id="PTHR21255:SF4">
    <property type="entry name" value="DYNEIN LIGHT CHAIN TCTEX-TYPE"/>
    <property type="match status" value="1"/>
</dbReference>
<name>A0A1Y1JKK5_PLAGO</name>
<dbReference type="PANTHER" id="PTHR21255">
    <property type="entry name" value="T-COMPLEX-ASSOCIATED-TESTIS-EXPRESSED 1/ DYNEIN LIGHT CHAIN"/>
    <property type="match status" value="1"/>
</dbReference>
<comment type="caution">
    <text evidence="1">The sequence shown here is derived from an EMBL/GenBank/DDBJ whole genome shotgun (WGS) entry which is preliminary data.</text>
</comment>
<keyword evidence="2" id="KW-1185">Reference proteome</keyword>
<proteinExistence type="predicted"/>
<dbReference type="GO" id="GO:0007018">
    <property type="term" value="P:microtubule-based movement"/>
    <property type="evidence" value="ECO:0007669"/>
    <property type="project" value="TreeGrafter"/>
</dbReference>
<dbReference type="GO" id="GO:0005868">
    <property type="term" value="C:cytoplasmic dynein complex"/>
    <property type="evidence" value="ECO:0007669"/>
    <property type="project" value="TreeGrafter"/>
</dbReference>
<dbReference type="Gene3D" id="3.30.1140.40">
    <property type="entry name" value="Tctex-1"/>
    <property type="match status" value="1"/>
</dbReference>
<gene>
    <name evidence="1" type="ORF">PGO_100790</name>
</gene>
<sequence>MLAKMPKVSSNQNSREKECTQRIYSIVDDVLRNKSYSNSEINQWSNVICETCMDFLYSKMLPQKYIISCYILKNTNTETSLKLSTYWDKGDKYLQIAWPNDIKNCNLLCYVNIYILKIAQAG</sequence>
<dbReference type="Pfam" id="PF03645">
    <property type="entry name" value="Tctex-1"/>
    <property type="match status" value="1"/>
</dbReference>
<dbReference type="Proteomes" id="UP000195521">
    <property type="component" value="Unassembled WGS sequence"/>
</dbReference>
<protein>
    <recommendedName>
        <fullName evidence="3">Dynein light chain Tctex-type</fullName>
    </recommendedName>
</protein>